<proteinExistence type="inferred from homology"/>
<evidence type="ECO:0000256" key="1">
    <source>
        <dbReference type="ARBA" id="ARBA00001933"/>
    </source>
</evidence>
<keyword evidence="6" id="KW-1185">Reference proteome</keyword>
<dbReference type="RefSeq" id="WP_221251021.1">
    <property type="nucleotide sequence ID" value="NZ_AP024355.1"/>
</dbReference>
<dbReference type="InterPro" id="IPR015422">
    <property type="entry name" value="PyrdxlP-dep_Trfase_small"/>
</dbReference>
<dbReference type="PANTHER" id="PTHR43094">
    <property type="entry name" value="AMINOTRANSFERASE"/>
    <property type="match status" value="1"/>
</dbReference>
<keyword evidence="5" id="KW-0808">Transferase</keyword>
<comment type="similarity">
    <text evidence="2 4">Belongs to the class-III pyridoxal-phosphate-dependent aminotransferase family.</text>
</comment>
<organism evidence="5 6">
    <name type="scientific">Desulfuromonas versatilis</name>
    <dbReference type="NCBI Taxonomy" id="2802975"/>
    <lineage>
        <taxon>Bacteria</taxon>
        <taxon>Pseudomonadati</taxon>
        <taxon>Thermodesulfobacteriota</taxon>
        <taxon>Desulfuromonadia</taxon>
        <taxon>Desulfuromonadales</taxon>
        <taxon>Desulfuromonadaceae</taxon>
        <taxon>Desulfuromonas</taxon>
    </lineage>
</organism>
<dbReference type="EMBL" id="AP024355">
    <property type="protein sequence ID" value="BCR03553.1"/>
    <property type="molecule type" value="Genomic_DNA"/>
</dbReference>
<dbReference type="Gene3D" id="3.90.1150.10">
    <property type="entry name" value="Aspartate Aminotransferase, domain 1"/>
    <property type="match status" value="1"/>
</dbReference>
<reference evidence="5 6" key="1">
    <citation type="journal article" date="2016" name="C (Basel)">
        <title>Selective Growth of and Electricity Production by Marine Exoelectrogenic Bacteria in Self-Aggregated Hydrogel of Microbially Reduced Graphene Oxide.</title>
        <authorList>
            <person name="Yoshida N."/>
            <person name="Goto Y."/>
            <person name="Miyata Y."/>
        </authorList>
    </citation>
    <scope>NUCLEOTIDE SEQUENCE [LARGE SCALE GENOMIC DNA]</scope>
    <source>
        <strain evidence="5 6">NIT-T3</strain>
    </source>
</reference>
<evidence type="ECO:0000313" key="5">
    <source>
        <dbReference type="EMBL" id="BCR03553.1"/>
    </source>
</evidence>
<dbReference type="PROSITE" id="PS00600">
    <property type="entry name" value="AA_TRANSFER_CLASS_3"/>
    <property type="match status" value="1"/>
</dbReference>
<dbReference type="Gene3D" id="3.40.640.10">
    <property type="entry name" value="Type I PLP-dependent aspartate aminotransferase-like (Major domain)"/>
    <property type="match status" value="1"/>
</dbReference>
<protein>
    <submittedName>
        <fullName evidence="5">Aspartate aminotransferase family protein</fullName>
    </submittedName>
</protein>
<keyword evidence="3 4" id="KW-0663">Pyridoxal phosphate</keyword>
<dbReference type="CDD" id="cd00610">
    <property type="entry name" value="OAT_like"/>
    <property type="match status" value="1"/>
</dbReference>
<evidence type="ECO:0000256" key="2">
    <source>
        <dbReference type="ARBA" id="ARBA00008954"/>
    </source>
</evidence>
<name>A0ABM7N946_9BACT</name>
<dbReference type="SUPFAM" id="SSF53383">
    <property type="entry name" value="PLP-dependent transferases"/>
    <property type="match status" value="1"/>
</dbReference>
<keyword evidence="5" id="KW-0032">Aminotransferase</keyword>
<reference evidence="5 6" key="2">
    <citation type="journal article" date="2021" name="Int. J. Syst. Evol. Microbiol.">
        <title>Isolation and Polyphasic Characterization of Desulfuromonas versatilis sp. Nov., an Electrogenic Bacteria Capable of Versatile Metabolism Isolated from a Graphene Oxide-Reducing Enrichment Culture.</title>
        <authorList>
            <person name="Xie L."/>
            <person name="Yoshida N."/>
            <person name="Ishii S."/>
            <person name="Meng L."/>
        </authorList>
    </citation>
    <scope>NUCLEOTIDE SEQUENCE [LARGE SCALE GENOMIC DNA]</scope>
    <source>
        <strain evidence="5 6">NIT-T3</strain>
    </source>
</reference>
<dbReference type="GO" id="GO:0008483">
    <property type="term" value="F:transaminase activity"/>
    <property type="evidence" value="ECO:0007669"/>
    <property type="project" value="UniProtKB-KW"/>
</dbReference>
<sequence>MENLDSFSTDYLFYQSRKQMPFIERAQGVYIWDHTGKKYLDGSSGAVNCNIGHGNNRVANRLAEQARKAVFAYRTQFENEPAHRYAAELVTYLAPHLQRVFFVSSGSEAVESAIKLCRQYFFNRGQKSRHQFISRTPSYHGSTLGALALTSYSPLEIPFRPMMKAYPKIPAPYCYRCQYHKKTKCNLECAWALERAIVEQGPESIAGFIAEPIGGASTGAVVPPRDYFGVIEHICKKYGIFLILDEVMTGFGRTGKLFAYEHWDVDADIVVMSKGITAGYYPLGAIAARTEYVDEMMDNGGFSHGHTLAGNPMGCAVGLEVLNVITENRLSENAAAMGKLLKAGLERLKKRFQFIGQVRGQGLLTAIELVQERKTREPFPAEQNIHFLLTDEAYDEGLIIYPRRPINGLKGDHVLVAPPLISTRKEIKELLALLERALERTEAKLPATTLGS</sequence>
<evidence type="ECO:0000256" key="3">
    <source>
        <dbReference type="ARBA" id="ARBA00022898"/>
    </source>
</evidence>
<dbReference type="InterPro" id="IPR015421">
    <property type="entry name" value="PyrdxlP-dep_Trfase_major"/>
</dbReference>
<comment type="cofactor">
    <cofactor evidence="1">
        <name>pyridoxal 5'-phosphate</name>
        <dbReference type="ChEBI" id="CHEBI:597326"/>
    </cofactor>
</comment>
<accession>A0ABM7N946</accession>
<gene>
    <name evidence="5" type="ORF">DESUT3_06220</name>
</gene>
<dbReference type="InterPro" id="IPR005814">
    <property type="entry name" value="Aminotrans_3"/>
</dbReference>
<dbReference type="InterPro" id="IPR015424">
    <property type="entry name" value="PyrdxlP-dep_Trfase"/>
</dbReference>
<dbReference type="InterPro" id="IPR049704">
    <property type="entry name" value="Aminotrans_3_PPA_site"/>
</dbReference>
<dbReference type="PANTHER" id="PTHR43094:SF1">
    <property type="entry name" value="AMINOTRANSFERASE CLASS-III"/>
    <property type="match status" value="1"/>
</dbReference>
<dbReference type="Proteomes" id="UP001319827">
    <property type="component" value="Chromosome"/>
</dbReference>
<evidence type="ECO:0000313" key="6">
    <source>
        <dbReference type="Proteomes" id="UP001319827"/>
    </source>
</evidence>
<evidence type="ECO:0000256" key="4">
    <source>
        <dbReference type="RuleBase" id="RU003560"/>
    </source>
</evidence>
<dbReference type="Pfam" id="PF00202">
    <property type="entry name" value="Aminotran_3"/>
    <property type="match status" value="1"/>
</dbReference>